<evidence type="ECO:0000313" key="2">
    <source>
        <dbReference type="Proteomes" id="UP000321595"/>
    </source>
</evidence>
<dbReference type="EMBL" id="CP042467">
    <property type="protein sequence ID" value="QED26237.1"/>
    <property type="molecule type" value="Genomic_DNA"/>
</dbReference>
<organism evidence="1 2">
    <name type="scientific">Microvenator marinus</name>
    <dbReference type="NCBI Taxonomy" id="2600177"/>
    <lineage>
        <taxon>Bacteria</taxon>
        <taxon>Deltaproteobacteria</taxon>
        <taxon>Bradymonadales</taxon>
        <taxon>Microvenatoraceae</taxon>
        <taxon>Microvenator</taxon>
    </lineage>
</organism>
<reference evidence="1 2" key="1">
    <citation type="submission" date="2019-08" db="EMBL/GenBank/DDBJ databases">
        <authorList>
            <person name="Liang Q."/>
        </authorList>
    </citation>
    <scope>NUCLEOTIDE SEQUENCE [LARGE SCALE GENOMIC DNA]</scope>
    <source>
        <strain evidence="1 2">V1718</strain>
    </source>
</reference>
<proteinExistence type="predicted"/>
<evidence type="ECO:0000313" key="1">
    <source>
        <dbReference type="EMBL" id="QED26237.1"/>
    </source>
</evidence>
<gene>
    <name evidence="1" type="ORF">FRD01_02980</name>
</gene>
<name>A0A5B8XM94_9DELT</name>
<dbReference type="NCBIfam" id="TIGR03382">
    <property type="entry name" value="GC_trans_RRR"/>
    <property type="match status" value="1"/>
</dbReference>
<keyword evidence="2" id="KW-1185">Reference proteome</keyword>
<dbReference type="AlphaFoldDB" id="A0A5B8XM94"/>
<dbReference type="InterPro" id="IPR017756">
    <property type="entry name" value="TM_Gly-Cys-Arg_CS"/>
</dbReference>
<accession>A0A5B8XM94</accession>
<dbReference type="Proteomes" id="UP000321595">
    <property type="component" value="Chromosome"/>
</dbReference>
<sequence length="46" mass="4744">MVPGCSARGGEPVGPLHILALLGVLGLRRPRKSLVGVPASQETQKP</sequence>
<protein>
    <submittedName>
        <fullName evidence="1">Uncharacterized protein</fullName>
    </submittedName>
</protein>
<dbReference type="KEGG" id="bbae:FRD01_02980"/>